<keyword evidence="4 6" id="KW-1133">Transmembrane helix</keyword>
<evidence type="ECO:0000256" key="1">
    <source>
        <dbReference type="ARBA" id="ARBA00004141"/>
    </source>
</evidence>
<dbReference type="PANTHER" id="PTHR14511">
    <property type="entry name" value="G PROTEIN COUPLED RECEPTOR, CLASS C, GROUP 5"/>
    <property type="match status" value="1"/>
</dbReference>
<keyword evidence="5 6" id="KW-0472">Membrane</keyword>
<evidence type="ECO:0000256" key="4">
    <source>
        <dbReference type="ARBA" id="ARBA00022989"/>
    </source>
</evidence>
<feature type="transmembrane region" description="Helical" evidence="6">
    <location>
        <begin position="153"/>
        <end position="178"/>
    </location>
</feature>
<evidence type="ECO:0000256" key="6">
    <source>
        <dbReference type="SAM" id="Phobius"/>
    </source>
</evidence>
<feature type="signal peptide" evidence="7">
    <location>
        <begin position="1"/>
        <end position="29"/>
    </location>
</feature>
<comment type="similarity">
    <text evidence="2">Belongs to the G-protein coupled receptor 3 family.</text>
</comment>
<reference evidence="9" key="1">
    <citation type="submission" date="2025-08" db="UniProtKB">
        <authorList>
            <consortium name="Ensembl"/>
        </authorList>
    </citation>
    <scope>IDENTIFICATION</scope>
</reference>
<dbReference type="GO" id="GO:0019901">
    <property type="term" value="F:protein kinase binding"/>
    <property type="evidence" value="ECO:0007669"/>
    <property type="project" value="TreeGrafter"/>
</dbReference>
<evidence type="ECO:0000256" key="5">
    <source>
        <dbReference type="ARBA" id="ARBA00023136"/>
    </source>
</evidence>
<feature type="domain" description="G-protein coupled receptors family 3 profile" evidence="8">
    <location>
        <begin position="54"/>
        <end position="217"/>
    </location>
</feature>
<accession>A0A3B3SW75</accession>
<dbReference type="Ensembl" id="ENSPKIT00000015844.1">
    <property type="protein sequence ID" value="ENSPKIP00000034919.1"/>
    <property type="gene ID" value="ENSPKIG00000014059.1"/>
</dbReference>
<dbReference type="Proteomes" id="UP000261540">
    <property type="component" value="Unplaced"/>
</dbReference>
<organism evidence="9 10">
    <name type="scientific">Paramormyrops kingsleyae</name>
    <dbReference type="NCBI Taxonomy" id="1676925"/>
    <lineage>
        <taxon>Eukaryota</taxon>
        <taxon>Metazoa</taxon>
        <taxon>Chordata</taxon>
        <taxon>Craniata</taxon>
        <taxon>Vertebrata</taxon>
        <taxon>Euteleostomi</taxon>
        <taxon>Actinopterygii</taxon>
        <taxon>Neopterygii</taxon>
        <taxon>Teleostei</taxon>
        <taxon>Osteoglossocephala</taxon>
        <taxon>Osteoglossomorpha</taxon>
        <taxon>Osteoglossiformes</taxon>
        <taxon>Mormyridae</taxon>
        <taxon>Paramormyrops</taxon>
    </lineage>
</organism>
<dbReference type="PANTHER" id="PTHR14511:SF9">
    <property type="entry name" value="G-PROTEIN COUPLED RECEPTOR FAMILY C GROUP 5 MEMBER B"/>
    <property type="match status" value="1"/>
</dbReference>
<reference evidence="9" key="2">
    <citation type="submission" date="2025-09" db="UniProtKB">
        <authorList>
            <consortium name="Ensembl"/>
        </authorList>
    </citation>
    <scope>IDENTIFICATION</scope>
</reference>
<evidence type="ECO:0000313" key="10">
    <source>
        <dbReference type="Proteomes" id="UP000261540"/>
    </source>
</evidence>
<protein>
    <recommendedName>
        <fullName evidence="8">G-protein coupled receptors family 3 profile domain-containing protein</fullName>
    </recommendedName>
</protein>
<evidence type="ECO:0000256" key="2">
    <source>
        <dbReference type="ARBA" id="ARBA00007242"/>
    </source>
</evidence>
<feature type="chain" id="PRO_5046961203" description="G-protein coupled receptors family 3 profile domain-containing protein" evidence="7">
    <location>
        <begin position="30"/>
        <end position="332"/>
    </location>
</feature>
<dbReference type="AlphaFoldDB" id="A0A3B3SW75"/>
<feature type="transmembrane region" description="Helical" evidence="6">
    <location>
        <begin position="91"/>
        <end position="113"/>
    </location>
</feature>
<name>A0A3B3SW75_9TELE</name>
<dbReference type="GO" id="GO:0030295">
    <property type="term" value="F:protein kinase activator activity"/>
    <property type="evidence" value="ECO:0007669"/>
    <property type="project" value="TreeGrafter"/>
</dbReference>
<feature type="transmembrane region" description="Helical" evidence="6">
    <location>
        <begin position="190"/>
        <end position="223"/>
    </location>
</feature>
<sequence>MFLSSVSAMAFPSVFHILLNFSLAGSSFAEDEASPGGCGSLLKRPFTAVYDLDAVWGVAVAGMAVLASLILALVLLCRLQRITEAEARSGVAPLLLLLATIIMLCAVSFMHVIESEEHVCIARHALWGVLYVLSIAYLTSHGVRLFRRSCFRALAVLAMGLAVMQGIAIIEWILAIVLHPGQPVCQYNPLQIALICIYGLALFRVMCLLIMSFISGMMWGICLARYYRAMKLQGGLSSSNEDQLQAEMLVALAWLLLVLHATPEAHACLRRALQPSGPDDVVPSQAQPHPREASLEESIPLPTRSIVETQGSAFHSSSGTVLSFYYAGRQLW</sequence>
<dbReference type="GO" id="GO:0070062">
    <property type="term" value="C:extracellular exosome"/>
    <property type="evidence" value="ECO:0007669"/>
    <property type="project" value="TreeGrafter"/>
</dbReference>
<keyword evidence="7" id="KW-0732">Signal</keyword>
<evidence type="ECO:0000313" key="9">
    <source>
        <dbReference type="Ensembl" id="ENSPKIP00000034919.1"/>
    </source>
</evidence>
<dbReference type="InterPro" id="IPR051753">
    <property type="entry name" value="RA-inducible_GPCR3"/>
</dbReference>
<keyword evidence="3 6" id="KW-0812">Transmembrane</keyword>
<evidence type="ECO:0000256" key="7">
    <source>
        <dbReference type="SAM" id="SignalP"/>
    </source>
</evidence>
<dbReference type="Pfam" id="PF00003">
    <property type="entry name" value="7tm_3"/>
    <property type="match status" value="1"/>
</dbReference>
<feature type="transmembrane region" description="Helical" evidence="6">
    <location>
        <begin position="125"/>
        <end position="146"/>
    </location>
</feature>
<dbReference type="GO" id="GO:0043235">
    <property type="term" value="C:receptor complex"/>
    <property type="evidence" value="ECO:0007669"/>
    <property type="project" value="TreeGrafter"/>
</dbReference>
<feature type="transmembrane region" description="Helical" evidence="6">
    <location>
        <begin position="53"/>
        <end position="79"/>
    </location>
</feature>
<evidence type="ECO:0000256" key="3">
    <source>
        <dbReference type="ARBA" id="ARBA00022692"/>
    </source>
</evidence>
<dbReference type="InterPro" id="IPR017978">
    <property type="entry name" value="GPCR_3_C"/>
</dbReference>
<comment type="subcellular location">
    <subcellularLocation>
        <location evidence="1">Membrane</location>
        <topology evidence="1">Multi-pass membrane protein</topology>
    </subcellularLocation>
</comment>
<evidence type="ECO:0000259" key="8">
    <source>
        <dbReference type="Pfam" id="PF00003"/>
    </source>
</evidence>
<dbReference type="GO" id="GO:0004930">
    <property type="term" value="F:G protein-coupled receptor activity"/>
    <property type="evidence" value="ECO:0007669"/>
    <property type="project" value="InterPro"/>
</dbReference>
<dbReference type="GeneTree" id="ENSGT00940000179941"/>
<proteinExistence type="inferred from homology"/>
<keyword evidence="10" id="KW-1185">Reference proteome</keyword>
<dbReference type="GO" id="GO:0005886">
    <property type="term" value="C:plasma membrane"/>
    <property type="evidence" value="ECO:0007669"/>
    <property type="project" value="TreeGrafter"/>
</dbReference>